<dbReference type="Gene3D" id="3.40.50.620">
    <property type="entry name" value="HUPs"/>
    <property type="match status" value="1"/>
</dbReference>
<name>A0A5R9IR08_9GAMM</name>
<dbReference type="InterPro" id="IPR004821">
    <property type="entry name" value="Cyt_trans-like"/>
</dbReference>
<evidence type="ECO:0000256" key="8">
    <source>
        <dbReference type="ARBA" id="ARBA00022840"/>
    </source>
</evidence>
<evidence type="ECO:0000256" key="9">
    <source>
        <dbReference type="ARBA" id="ARBA00023027"/>
    </source>
</evidence>
<dbReference type="GO" id="GO:0004515">
    <property type="term" value="F:nicotinate-nucleotide adenylyltransferase activity"/>
    <property type="evidence" value="ECO:0007669"/>
    <property type="project" value="UniProtKB-UniRule"/>
</dbReference>
<dbReference type="InterPro" id="IPR014729">
    <property type="entry name" value="Rossmann-like_a/b/a_fold"/>
</dbReference>
<keyword evidence="14" id="KW-1185">Reference proteome</keyword>
<dbReference type="SUPFAM" id="SSF52374">
    <property type="entry name" value="Nucleotidylyl transferase"/>
    <property type="match status" value="1"/>
</dbReference>
<dbReference type="UniPathway" id="UPA00253">
    <property type="reaction ID" value="UER00332"/>
</dbReference>
<evidence type="ECO:0000256" key="4">
    <source>
        <dbReference type="ARBA" id="ARBA00022642"/>
    </source>
</evidence>
<dbReference type="NCBIfam" id="TIGR00482">
    <property type="entry name" value="nicotinate (nicotinamide) nucleotide adenylyltransferase"/>
    <property type="match status" value="1"/>
</dbReference>
<feature type="domain" description="Cytidyltransferase-like" evidence="12">
    <location>
        <begin position="9"/>
        <end position="185"/>
    </location>
</feature>
<keyword evidence="6 11" id="KW-0548">Nucleotidyltransferase</keyword>
<dbReference type="EMBL" id="VCBC01000002">
    <property type="protein sequence ID" value="TLU67712.1"/>
    <property type="molecule type" value="Genomic_DNA"/>
</dbReference>
<dbReference type="Pfam" id="PF01467">
    <property type="entry name" value="CTP_transf_like"/>
    <property type="match status" value="1"/>
</dbReference>
<keyword evidence="7 11" id="KW-0547">Nucleotide-binding</keyword>
<dbReference type="RefSeq" id="WP_138318315.1">
    <property type="nucleotide sequence ID" value="NZ_VCBC01000002.1"/>
</dbReference>
<organism evidence="13 14">
    <name type="scientific">Thalassotalea litorea</name>
    <dbReference type="NCBI Taxonomy" id="2020715"/>
    <lineage>
        <taxon>Bacteria</taxon>
        <taxon>Pseudomonadati</taxon>
        <taxon>Pseudomonadota</taxon>
        <taxon>Gammaproteobacteria</taxon>
        <taxon>Alteromonadales</taxon>
        <taxon>Colwelliaceae</taxon>
        <taxon>Thalassotalea</taxon>
    </lineage>
</organism>
<evidence type="ECO:0000256" key="7">
    <source>
        <dbReference type="ARBA" id="ARBA00022741"/>
    </source>
</evidence>
<evidence type="ECO:0000256" key="2">
    <source>
        <dbReference type="ARBA" id="ARBA00005019"/>
    </source>
</evidence>
<gene>
    <name evidence="11 13" type="primary">nadD</name>
    <name evidence="13" type="ORF">FE810_01825</name>
</gene>
<evidence type="ECO:0000256" key="1">
    <source>
        <dbReference type="ARBA" id="ARBA00002324"/>
    </source>
</evidence>
<dbReference type="EC" id="2.7.7.18" evidence="11"/>
<keyword evidence="9 11" id="KW-0520">NAD</keyword>
<proteinExistence type="inferred from homology"/>
<evidence type="ECO:0000256" key="3">
    <source>
        <dbReference type="ARBA" id="ARBA00009014"/>
    </source>
</evidence>
<keyword evidence="5 11" id="KW-0808">Transferase</keyword>
<dbReference type="HAMAP" id="MF_00244">
    <property type="entry name" value="NaMN_adenylyltr"/>
    <property type="match status" value="1"/>
</dbReference>
<dbReference type="Proteomes" id="UP000307790">
    <property type="component" value="Unassembled WGS sequence"/>
</dbReference>
<dbReference type="NCBIfam" id="TIGR00125">
    <property type="entry name" value="cyt_tran_rel"/>
    <property type="match status" value="1"/>
</dbReference>
<comment type="pathway">
    <text evidence="2 11">Cofactor biosynthesis; NAD(+) biosynthesis; deamido-NAD(+) from nicotinate D-ribonucleotide: step 1/1.</text>
</comment>
<evidence type="ECO:0000256" key="10">
    <source>
        <dbReference type="ARBA" id="ARBA00048721"/>
    </source>
</evidence>
<keyword evidence="8 11" id="KW-0067">ATP-binding</keyword>
<dbReference type="GO" id="GO:0009435">
    <property type="term" value="P:NAD+ biosynthetic process"/>
    <property type="evidence" value="ECO:0007669"/>
    <property type="project" value="UniProtKB-UniRule"/>
</dbReference>
<reference evidence="13 14" key="1">
    <citation type="submission" date="2019-05" db="EMBL/GenBank/DDBJ databases">
        <title>Genome sequences of Thalassotalea litorea 1K03283.</title>
        <authorList>
            <person name="Zhang D."/>
        </authorList>
    </citation>
    <scope>NUCLEOTIDE SEQUENCE [LARGE SCALE GENOMIC DNA]</scope>
    <source>
        <strain evidence="13 14">MCCC 1K03283</strain>
    </source>
</reference>
<dbReference type="PANTHER" id="PTHR39321">
    <property type="entry name" value="NICOTINATE-NUCLEOTIDE ADENYLYLTRANSFERASE-RELATED"/>
    <property type="match status" value="1"/>
</dbReference>
<dbReference type="CDD" id="cd02165">
    <property type="entry name" value="NMNAT"/>
    <property type="match status" value="1"/>
</dbReference>
<evidence type="ECO:0000259" key="12">
    <source>
        <dbReference type="Pfam" id="PF01467"/>
    </source>
</evidence>
<dbReference type="InterPro" id="IPR005248">
    <property type="entry name" value="NadD/NMNAT"/>
</dbReference>
<comment type="catalytic activity">
    <reaction evidence="10 11">
        <text>nicotinate beta-D-ribonucleotide + ATP + H(+) = deamido-NAD(+) + diphosphate</text>
        <dbReference type="Rhea" id="RHEA:22860"/>
        <dbReference type="ChEBI" id="CHEBI:15378"/>
        <dbReference type="ChEBI" id="CHEBI:30616"/>
        <dbReference type="ChEBI" id="CHEBI:33019"/>
        <dbReference type="ChEBI" id="CHEBI:57502"/>
        <dbReference type="ChEBI" id="CHEBI:58437"/>
        <dbReference type="EC" id="2.7.7.18"/>
    </reaction>
</comment>
<dbReference type="NCBIfam" id="NF000840">
    <property type="entry name" value="PRK00071.1-3"/>
    <property type="match status" value="1"/>
</dbReference>
<dbReference type="AlphaFoldDB" id="A0A5R9IR08"/>
<evidence type="ECO:0000313" key="13">
    <source>
        <dbReference type="EMBL" id="TLU67712.1"/>
    </source>
</evidence>
<dbReference type="OrthoDB" id="5295945at2"/>
<dbReference type="GO" id="GO:0005524">
    <property type="term" value="F:ATP binding"/>
    <property type="evidence" value="ECO:0007669"/>
    <property type="project" value="UniProtKB-KW"/>
</dbReference>
<sequence>MNHPPALGIFGGTFDPVHWGHLRPVREAGEKLALTQIYLLPNREPVHKPDASANTKQRIQMLQLVCQHDPLFTIDMREVNRQQKSYSLLTLQELATTYPGQRIYFFIGMDSLNSLSEWYCYEQLFDYCHFVVTRRPGFEFDPVTTQPFLSRIIENPQCAPQQEAGNILIFDTNQLDISSTDIRQRVKSGAEIKSLLPAAVAEYIHQQKLYQ</sequence>
<comment type="function">
    <text evidence="1 11">Catalyzes the reversible adenylation of nicotinate mononucleotide (NaMN) to nicotinic acid adenine dinucleotide (NaAD).</text>
</comment>
<evidence type="ECO:0000313" key="14">
    <source>
        <dbReference type="Proteomes" id="UP000307790"/>
    </source>
</evidence>
<evidence type="ECO:0000256" key="5">
    <source>
        <dbReference type="ARBA" id="ARBA00022679"/>
    </source>
</evidence>
<comment type="similarity">
    <text evidence="3 11">Belongs to the NadD family.</text>
</comment>
<protein>
    <recommendedName>
        <fullName evidence="11">Probable nicotinate-nucleotide adenylyltransferase</fullName>
        <ecNumber evidence="11">2.7.7.18</ecNumber>
    </recommendedName>
    <alternativeName>
        <fullName evidence="11">Deamido-NAD(+) diphosphorylase</fullName>
    </alternativeName>
    <alternativeName>
        <fullName evidence="11">Deamido-NAD(+) pyrophosphorylase</fullName>
    </alternativeName>
    <alternativeName>
        <fullName evidence="11">Nicotinate mononucleotide adenylyltransferase</fullName>
        <shortName evidence="11">NaMN adenylyltransferase</shortName>
    </alternativeName>
</protein>
<evidence type="ECO:0000256" key="6">
    <source>
        <dbReference type="ARBA" id="ARBA00022695"/>
    </source>
</evidence>
<comment type="caution">
    <text evidence="13">The sequence shown here is derived from an EMBL/GenBank/DDBJ whole genome shotgun (WGS) entry which is preliminary data.</text>
</comment>
<keyword evidence="4 11" id="KW-0662">Pyridine nucleotide biosynthesis</keyword>
<accession>A0A5R9IR08</accession>
<dbReference type="PANTHER" id="PTHR39321:SF3">
    <property type="entry name" value="PHOSPHOPANTETHEINE ADENYLYLTRANSFERASE"/>
    <property type="match status" value="1"/>
</dbReference>
<dbReference type="NCBIfam" id="NF000839">
    <property type="entry name" value="PRK00071.1-1"/>
    <property type="match status" value="1"/>
</dbReference>
<evidence type="ECO:0000256" key="11">
    <source>
        <dbReference type="HAMAP-Rule" id="MF_00244"/>
    </source>
</evidence>